<proteinExistence type="predicted"/>
<keyword evidence="1" id="KW-0472">Membrane</keyword>
<accession>A0A4Q9H2S0</accession>
<comment type="caution">
    <text evidence="2">The sequence shown here is derived from an EMBL/GenBank/DDBJ whole genome shotgun (WGS) entry which is preliminary data.</text>
</comment>
<dbReference type="RefSeq" id="WP_130966352.1">
    <property type="nucleotide sequence ID" value="NZ_SIXI01000001.1"/>
</dbReference>
<sequence>MSAGQDSPASPKRRWFLKTAVAIGVVGGALGGGMWWNRGFDKGRLTPAGEKVFRGVARGVLAQMLPAGVERDRILNEHMQDLERLYNNLPSAKRDQINLVASLLANAPTRYLAVGLWTSWDEASDEQIQQVLRSMQMSEHLVPNVLFSAVRALTTLCFFSQPTHWNLTGYPGPMSI</sequence>
<reference evidence="2 3" key="1">
    <citation type="submission" date="2019-02" db="EMBL/GenBank/DDBJ databases">
        <title>Aquabacterium sp. strain KMB7.</title>
        <authorList>
            <person name="Chen W.-M."/>
        </authorList>
    </citation>
    <scope>NUCLEOTIDE SEQUENCE [LARGE SCALE GENOMIC DNA]</scope>
    <source>
        <strain evidence="2 3">KMB7</strain>
    </source>
</reference>
<keyword evidence="1" id="KW-1133">Transmembrane helix</keyword>
<keyword evidence="1" id="KW-0812">Transmembrane</keyword>
<feature type="transmembrane region" description="Helical" evidence="1">
    <location>
        <begin position="15"/>
        <end position="36"/>
    </location>
</feature>
<evidence type="ECO:0000313" key="3">
    <source>
        <dbReference type="Proteomes" id="UP000292120"/>
    </source>
</evidence>
<protein>
    <submittedName>
        <fullName evidence="2">Uncharacterized protein</fullName>
    </submittedName>
</protein>
<dbReference type="AlphaFoldDB" id="A0A4Q9H2S0"/>
<organism evidence="2 3">
    <name type="scientific">Aquabacterium lacunae</name>
    <dbReference type="NCBI Taxonomy" id="2528630"/>
    <lineage>
        <taxon>Bacteria</taxon>
        <taxon>Pseudomonadati</taxon>
        <taxon>Pseudomonadota</taxon>
        <taxon>Betaproteobacteria</taxon>
        <taxon>Burkholderiales</taxon>
        <taxon>Aquabacterium</taxon>
    </lineage>
</organism>
<gene>
    <name evidence="2" type="ORF">EYS42_03015</name>
</gene>
<dbReference type="EMBL" id="SIXI01000001">
    <property type="protein sequence ID" value="TBO34402.1"/>
    <property type="molecule type" value="Genomic_DNA"/>
</dbReference>
<evidence type="ECO:0000313" key="2">
    <source>
        <dbReference type="EMBL" id="TBO34402.1"/>
    </source>
</evidence>
<dbReference type="OrthoDB" id="329761at2"/>
<dbReference type="Proteomes" id="UP000292120">
    <property type="component" value="Unassembled WGS sequence"/>
</dbReference>
<keyword evidence="3" id="KW-1185">Reference proteome</keyword>
<evidence type="ECO:0000256" key="1">
    <source>
        <dbReference type="SAM" id="Phobius"/>
    </source>
</evidence>
<name>A0A4Q9H2S0_9BURK</name>